<feature type="chain" id="PRO_5014423820" description="ABM domain-containing protein" evidence="2">
    <location>
        <begin position="23"/>
        <end position="323"/>
    </location>
</feature>
<feature type="region of interest" description="Disordered" evidence="1">
    <location>
        <begin position="174"/>
        <end position="210"/>
    </location>
</feature>
<dbReference type="Gene3D" id="3.30.70.100">
    <property type="match status" value="2"/>
</dbReference>
<evidence type="ECO:0000256" key="1">
    <source>
        <dbReference type="SAM" id="MobiDB-lite"/>
    </source>
</evidence>
<evidence type="ECO:0000256" key="2">
    <source>
        <dbReference type="SAM" id="SignalP"/>
    </source>
</evidence>
<proteinExistence type="predicted"/>
<feature type="signal peptide" evidence="2">
    <location>
        <begin position="1"/>
        <end position="22"/>
    </location>
</feature>
<dbReference type="InterPro" id="IPR011008">
    <property type="entry name" value="Dimeric_a/b-barrel"/>
</dbReference>
<dbReference type="InterPro" id="IPR050744">
    <property type="entry name" value="AI-2_Isomerase_LsrG"/>
</dbReference>
<name>A0A2K3E3A9_CHLRE</name>
<protein>
    <recommendedName>
        <fullName evidence="3">ABM domain-containing protein</fullName>
    </recommendedName>
</protein>
<dbReference type="RefSeq" id="XP_042927606.1">
    <property type="nucleotide sequence ID" value="XM_043059972.1"/>
</dbReference>
<dbReference type="Pfam" id="PF03992">
    <property type="entry name" value="ABM"/>
    <property type="match status" value="2"/>
</dbReference>
<dbReference type="PANTHER" id="PTHR33336:SF15">
    <property type="entry name" value="ABM DOMAIN-CONTAINING PROTEIN"/>
    <property type="match status" value="1"/>
</dbReference>
<accession>A0A2K3E3A9</accession>
<dbReference type="Gramene" id="PNW87280">
    <property type="protein sequence ID" value="PNW87280"/>
    <property type="gene ID" value="CHLRE_02g116350v5"/>
</dbReference>
<reference evidence="4 5" key="1">
    <citation type="journal article" date="2007" name="Science">
        <title>The Chlamydomonas genome reveals the evolution of key animal and plant functions.</title>
        <authorList>
            <person name="Merchant S.S."/>
            <person name="Prochnik S.E."/>
            <person name="Vallon O."/>
            <person name="Harris E.H."/>
            <person name="Karpowicz S.J."/>
            <person name="Witman G.B."/>
            <person name="Terry A."/>
            <person name="Salamov A."/>
            <person name="Fritz-Laylin L.K."/>
            <person name="Marechal-Drouard L."/>
            <person name="Marshall W.F."/>
            <person name="Qu L.H."/>
            <person name="Nelson D.R."/>
            <person name="Sanderfoot A.A."/>
            <person name="Spalding M.H."/>
            <person name="Kapitonov V.V."/>
            <person name="Ren Q."/>
            <person name="Ferris P."/>
            <person name="Lindquist E."/>
            <person name="Shapiro H."/>
            <person name="Lucas S.M."/>
            <person name="Grimwood J."/>
            <person name="Schmutz J."/>
            <person name="Cardol P."/>
            <person name="Cerutti H."/>
            <person name="Chanfreau G."/>
            <person name="Chen C.L."/>
            <person name="Cognat V."/>
            <person name="Croft M.T."/>
            <person name="Dent R."/>
            <person name="Dutcher S."/>
            <person name="Fernandez E."/>
            <person name="Fukuzawa H."/>
            <person name="Gonzalez-Ballester D."/>
            <person name="Gonzalez-Halphen D."/>
            <person name="Hallmann A."/>
            <person name="Hanikenne M."/>
            <person name="Hippler M."/>
            <person name="Inwood W."/>
            <person name="Jabbari K."/>
            <person name="Kalanon M."/>
            <person name="Kuras R."/>
            <person name="Lefebvre P.A."/>
            <person name="Lemaire S.D."/>
            <person name="Lobanov A.V."/>
            <person name="Lohr M."/>
            <person name="Manuell A."/>
            <person name="Meier I."/>
            <person name="Mets L."/>
            <person name="Mittag M."/>
            <person name="Mittelmeier T."/>
            <person name="Moroney J.V."/>
            <person name="Moseley J."/>
            <person name="Napoli C."/>
            <person name="Nedelcu A.M."/>
            <person name="Niyogi K."/>
            <person name="Novoselov S.V."/>
            <person name="Paulsen I.T."/>
            <person name="Pazour G."/>
            <person name="Purton S."/>
            <person name="Ral J.P."/>
            <person name="Riano-Pachon D.M."/>
            <person name="Riekhof W."/>
            <person name="Rymarquis L."/>
            <person name="Schroda M."/>
            <person name="Stern D."/>
            <person name="Umen J."/>
            <person name="Willows R."/>
            <person name="Wilson N."/>
            <person name="Zimmer S.L."/>
            <person name="Allmer J."/>
            <person name="Balk J."/>
            <person name="Bisova K."/>
            <person name="Chen C.J."/>
            <person name="Elias M."/>
            <person name="Gendler K."/>
            <person name="Hauser C."/>
            <person name="Lamb M.R."/>
            <person name="Ledford H."/>
            <person name="Long J.C."/>
            <person name="Minagawa J."/>
            <person name="Page M.D."/>
            <person name="Pan J."/>
            <person name="Pootakham W."/>
            <person name="Roje S."/>
            <person name="Rose A."/>
            <person name="Stahlberg E."/>
            <person name="Terauchi A.M."/>
            <person name="Yang P."/>
            <person name="Ball S."/>
            <person name="Bowler C."/>
            <person name="Dieckmann C.L."/>
            <person name="Gladyshev V.N."/>
            <person name="Green P."/>
            <person name="Jorgensen R."/>
            <person name="Mayfield S."/>
            <person name="Mueller-Roeber B."/>
            <person name="Rajamani S."/>
            <person name="Sayre R.T."/>
            <person name="Brokstein P."/>
            <person name="Dubchak I."/>
            <person name="Goodstein D."/>
            <person name="Hornick L."/>
            <person name="Huang Y.W."/>
            <person name="Jhaveri J."/>
            <person name="Luo Y."/>
            <person name="Martinez D."/>
            <person name="Ngau W.C."/>
            <person name="Otillar B."/>
            <person name="Poliakov A."/>
            <person name="Porter A."/>
            <person name="Szajkowski L."/>
            <person name="Werner G."/>
            <person name="Zhou K."/>
            <person name="Grigoriev I.V."/>
            <person name="Rokhsar D.S."/>
            <person name="Grossman A.R."/>
        </authorList>
    </citation>
    <scope>NUCLEOTIDE SEQUENCE [LARGE SCALE GENOMIC DNA]</scope>
    <source>
        <strain evidence="5">CC-503</strain>
    </source>
</reference>
<keyword evidence="5" id="KW-1185">Reference proteome</keyword>
<organism evidence="4 5">
    <name type="scientific">Chlamydomonas reinhardtii</name>
    <name type="common">Chlamydomonas smithii</name>
    <dbReference type="NCBI Taxonomy" id="3055"/>
    <lineage>
        <taxon>Eukaryota</taxon>
        <taxon>Viridiplantae</taxon>
        <taxon>Chlorophyta</taxon>
        <taxon>core chlorophytes</taxon>
        <taxon>Chlorophyceae</taxon>
        <taxon>CS clade</taxon>
        <taxon>Chlamydomonadales</taxon>
        <taxon>Chlamydomonadaceae</taxon>
        <taxon>Chlamydomonas</taxon>
    </lineage>
</organism>
<dbReference type="GeneID" id="5725196"/>
<dbReference type="PROSITE" id="PS51257">
    <property type="entry name" value="PROKAR_LIPOPROTEIN"/>
    <property type="match status" value="1"/>
</dbReference>
<dbReference type="PANTHER" id="PTHR33336">
    <property type="entry name" value="QUINOL MONOOXYGENASE YGIN-RELATED"/>
    <property type="match status" value="1"/>
</dbReference>
<dbReference type="OMA" id="YTEWDTF"/>
<dbReference type="PaxDb" id="3055-EDP07569"/>
<dbReference type="OrthoDB" id="531382at2759"/>
<keyword evidence="2" id="KW-0732">Signal</keyword>
<dbReference type="GO" id="GO:0003824">
    <property type="term" value="F:catalytic activity"/>
    <property type="evidence" value="ECO:0000318"/>
    <property type="project" value="GO_Central"/>
</dbReference>
<dbReference type="PROSITE" id="PS51725">
    <property type="entry name" value="ABM"/>
    <property type="match status" value="1"/>
</dbReference>
<evidence type="ECO:0000313" key="5">
    <source>
        <dbReference type="Proteomes" id="UP000006906"/>
    </source>
</evidence>
<sequence>MARRSAALLLVCCVAALAVACGARREPAALRGADVSANAAAWTSSALRLRDTPANAAAVRWIQERLSRRGKDIEDEPVYFGMKFEVPPHRHDKFMEEWMRTEKTCSKAKGLDFYQMSKTLTDNTDFWTYTEWDTFEDWMDHCETSDVRDFMDFIEDNDILFTLYPLEAAGDTKREYRSARGPEVARRAAERSSSRVTRRRDREMDADEVDPRETTAHIAVNFHVPPSTHTEFVDAFEDIQDRVVDKEDSNRFYVLRKFATMNHHYVLRGGWDDLDAYMDHITSKTFHNLREMTEDNDIEWYAEPFQVLAGSEDERMDAAVKRA</sequence>
<feature type="compositionally biased region" description="Basic and acidic residues" evidence="1">
    <location>
        <begin position="174"/>
        <end position="193"/>
    </location>
</feature>
<dbReference type="KEGG" id="cre:CHLRE_02g116350v5"/>
<evidence type="ECO:0000313" key="4">
    <source>
        <dbReference type="EMBL" id="PNW87280.1"/>
    </source>
</evidence>
<dbReference type="InterPro" id="IPR007138">
    <property type="entry name" value="ABM_dom"/>
</dbReference>
<dbReference type="ExpressionAtlas" id="A0A2K3E3A9">
    <property type="expression patterns" value="baseline and differential"/>
</dbReference>
<feature type="domain" description="ABM" evidence="3">
    <location>
        <begin position="78"/>
        <end position="169"/>
    </location>
</feature>
<dbReference type="Proteomes" id="UP000006906">
    <property type="component" value="Chromosome 2"/>
</dbReference>
<dbReference type="EMBL" id="CM008963">
    <property type="protein sequence ID" value="PNW87280.1"/>
    <property type="molecule type" value="Genomic_DNA"/>
</dbReference>
<dbReference type="InParanoid" id="A0A2K3E3A9"/>
<dbReference type="SUPFAM" id="SSF54909">
    <property type="entry name" value="Dimeric alpha+beta barrel"/>
    <property type="match status" value="2"/>
</dbReference>
<dbReference type="AlphaFoldDB" id="A0A2K3E3A9"/>
<evidence type="ECO:0000259" key="3">
    <source>
        <dbReference type="PROSITE" id="PS51725"/>
    </source>
</evidence>
<gene>
    <name evidence="4" type="ORF">CHLRE_02g116350v5</name>
</gene>